<protein>
    <recommendedName>
        <fullName evidence="2">tRNA uridine(34) hydroxylase</fullName>
        <ecNumber evidence="2">1.14.-.-</ecNumber>
    </recommendedName>
    <alternativeName>
        <fullName evidence="2">tRNA hydroxylation protein O</fullName>
    </alternativeName>
</protein>
<dbReference type="InterPro" id="IPR040503">
    <property type="entry name" value="TRHO_N"/>
</dbReference>
<dbReference type="PANTHER" id="PTHR43268">
    <property type="entry name" value="THIOSULFATE SULFURTRANSFERASE/RHODANESE-LIKE DOMAIN-CONTAINING PROTEIN 2"/>
    <property type="match status" value="1"/>
</dbReference>
<dbReference type="EC" id="1.14.-.-" evidence="2"/>
<keyword evidence="5" id="KW-0413">Isomerase</keyword>
<accession>A0A517YDX5</accession>
<dbReference type="NCBIfam" id="TIGR00005">
    <property type="entry name" value="rluA_subfam"/>
    <property type="match status" value="1"/>
</dbReference>
<dbReference type="InterPro" id="IPR020936">
    <property type="entry name" value="TrhO"/>
</dbReference>
<dbReference type="Pfam" id="PF17773">
    <property type="entry name" value="UPF0176_N"/>
    <property type="match status" value="1"/>
</dbReference>
<dbReference type="Pfam" id="PF00849">
    <property type="entry name" value="PseudoU_synth_2"/>
    <property type="match status" value="1"/>
</dbReference>
<dbReference type="SUPFAM" id="SSF52821">
    <property type="entry name" value="Rhodanese/Cell cycle control phosphatase"/>
    <property type="match status" value="1"/>
</dbReference>
<proteinExistence type="inferred from homology"/>
<dbReference type="SUPFAM" id="SSF55120">
    <property type="entry name" value="Pseudouridine synthase"/>
    <property type="match status" value="1"/>
</dbReference>
<dbReference type="CDD" id="cd01518">
    <property type="entry name" value="RHOD_YceA"/>
    <property type="match status" value="1"/>
</dbReference>
<dbReference type="EMBL" id="CP036274">
    <property type="protein sequence ID" value="QDU28435.1"/>
    <property type="molecule type" value="Genomic_DNA"/>
</dbReference>
<dbReference type="HAMAP" id="MF_00469">
    <property type="entry name" value="TrhO"/>
    <property type="match status" value="1"/>
</dbReference>
<reference evidence="5 6" key="1">
    <citation type="submission" date="2019-02" db="EMBL/GenBank/DDBJ databases">
        <title>Deep-cultivation of Planctomycetes and their phenomic and genomic characterization uncovers novel biology.</title>
        <authorList>
            <person name="Wiegand S."/>
            <person name="Jogler M."/>
            <person name="Boedeker C."/>
            <person name="Pinto D."/>
            <person name="Vollmers J."/>
            <person name="Rivas-Marin E."/>
            <person name="Kohn T."/>
            <person name="Peeters S.H."/>
            <person name="Heuer A."/>
            <person name="Rast P."/>
            <person name="Oberbeckmann S."/>
            <person name="Bunk B."/>
            <person name="Jeske O."/>
            <person name="Meyerdierks A."/>
            <person name="Storesund J.E."/>
            <person name="Kallscheuer N."/>
            <person name="Luecker S."/>
            <person name="Lage O.M."/>
            <person name="Pohl T."/>
            <person name="Merkel B.J."/>
            <person name="Hornburger P."/>
            <person name="Mueller R.-W."/>
            <person name="Bruemmer F."/>
            <person name="Labrenz M."/>
            <person name="Spormann A.M."/>
            <person name="Op den Camp H."/>
            <person name="Overmann J."/>
            <person name="Amann R."/>
            <person name="Jetten M.S.M."/>
            <person name="Mascher T."/>
            <person name="Medema M.H."/>
            <person name="Devos D.P."/>
            <person name="Kaster A.-K."/>
            <person name="Ovreas L."/>
            <person name="Rohde M."/>
            <person name="Galperin M.Y."/>
            <person name="Jogler C."/>
        </authorList>
    </citation>
    <scope>NUCLEOTIDE SEQUENCE [LARGE SCALE GENOMIC DNA]</scope>
    <source>
        <strain evidence="5 6">ETA_A8</strain>
    </source>
</reference>
<dbReference type="GO" id="GO:0009982">
    <property type="term" value="F:pseudouridine synthase activity"/>
    <property type="evidence" value="ECO:0007669"/>
    <property type="project" value="InterPro"/>
</dbReference>
<dbReference type="AlphaFoldDB" id="A0A517YDX5"/>
<dbReference type="Gene3D" id="3.30.70.100">
    <property type="match status" value="1"/>
</dbReference>
<gene>
    <name evidence="5" type="primary">rluA_2</name>
    <name evidence="2" type="synonym">trhO</name>
    <name evidence="5" type="ORF">ETAA8_35350</name>
</gene>
<dbReference type="GO" id="GO:0001522">
    <property type="term" value="P:pseudouridine synthesis"/>
    <property type="evidence" value="ECO:0007669"/>
    <property type="project" value="InterPro"/>
</dbReference>
<evidence type="ECO:0000259" key="4">
    <source>
        <dbReference type="PROSITE" id="PS50206"/>
    </source>
</evidence>
<evidence type="ECO:0000256" key="2">
    <source>
        <dbReference type="HAMAP-Rule" id="MF_00469"/>
    </source>
</evidence>
<dbReference type="GO" id="GO:0140098">
    <property type="term" value="F:catalytic activity, acting on RNA"/>
    <property type="evidence" value="ECO:0007669"/>
    <property type="project" value="UniProtKB-ARBA"/>
</dbReference>
<comment type="similarity">
    <text evidence="2">Belongs to the TrhO family.</text>
</comment>
<sequence length="612" mass="68598">MQVASSGCIFRLFFRPAMSSIINIAAYKFAELSDLKPLREELLRNCKAWNLKGTILLSTEGINLFVAGERDSVELLLSVLRAIPGLESLAVKISASERQPFTRMLVRIKKEIIAFGVDGIDPARSPSPKLSPRELKQWLDEGRPVTLLDTRNEYEVKLGTFQNAVNIGIDHFRDFPAAVSRLPSQLKQQPIVMFCTGGIRCEKAGPFMQREGFEQIYQLDGGILKYFEDVGGDHYQGECFVFDQRVGLDPNLSETESDQCYACLTPLTEEDLRDPRFQKAVSCPYCYATDEQQRARTLAKRREQLLAATTPLPGSEPYDNQRPLVVPSACDGLSLLDFLCTILKHVPREEWAAIIAAGRVRTRLEEPVTSEHIVRAGERYLHLIPATREPDVNPHIEIIHEDEAIVVLNKPAPLPLHPSGRFNRNTLQSILHTVYTPQVPRPAHRLDANTSGIVVFARTRHFAGLLQPQFERGEVEKVYLARVQGHPPEDNFRCNLPISDSAGELGSRTIDAAGLAADTEFRVLERFADGTSLLEARPITGRTNQIRVHLWQLGWPICGEQTYLPGGKLGDTQTHAMTDPPLCLHSSRLSFVHPLSRQRLEFTAPAPTWTSY</sequence>
<feature type="domain" description="Rhodanese" evidence="4">
    <location>
        <begin position="141"/>
        <end position="235"/>
    </location>
</feature>
<dbReference type="InterPro" id="IPR006224">
    <property type="entry name" value="PsdUridine_synth_RluA-like_CS"/>
</dbReference>
<dbReference type="InterPro" id="IPR001763">
    <property type="entry name" value="Rhodanese-like_dom"/>
</dbReference>
<evidence type="ECO:0000313" key="5">
    <source>
        <dbReference type="EMBL" id="QDU28435.1"/>
    </source>
</evidence>
<dbReference type="PROSITE" id="PS01129">
    <property type="entry name" value="PSI_RLU"/>
    <property type="match status" value="1"/>
</dbReference>
<dbReference type="GO" id="GO:0016705">
    <property type="term" value="F:oxidoreductase activity, acting on paired donors, with incorporation or reduction of molecular oxygen"/>
    <property type="evidence" value="ECO:0007669"/>
    <property type="project" value="UniProtKB-UniRule"/>
</dbReference>
<comment type="catalytic activity">
    <reaction evidence="2">
        <text>uridine(34) in tRNA + AH2 + O2 = 5-hydroxyuridine(34) in tRNA + A + H2O</text>
        <dbReference type="Rhea" id="RHEA:64224"/>
        <dbReference type="Rhea" id="RHEA-COMP:11727"/>
        <dbReference type="Rhea" id="RHEA-COMP:13381"/>
        <dbReference type="ChEBI" id="CHEBI:13193"/>
        <dbReference type="ChEBI" id="CHEBI:15377"/>
        <dbReference type="ChEBI" id="CHEBI:15379"/>
        <dbReference type="ChEBI" id="CHEBI:17499"/>
        <dbReference type="ChEBI" id="CHEBI:65315"/>
        <dbReference type="ChEBI" id="CHEBI:136877"/>
    </reaction>
</comment>
<feature type="active site" evidence="3">
    <location>
        <position position="447"/>
    </location>
</feature>
<name>A0A517YDX5_9BACT</name>
<evidence type="ECO:0000256" key="3">
    <source>
        <dbReference type="PIRSR" id="PIRSR606225-1"/>
    </source>
</evidence>
<dbReference type="Gene3D" id="3.40.250.10">
    <property type="entry name" value="Rhodanese-like domain"/>
    <property type="match status" value="1"/>
</dbReference>
<keyword evidence="2" id="KW-0819">tRNA processing</keyword>
<dbReference type="Proteomes" id="UP000315017">
    <property type="component" value="Chromosome"/>
</dbReference>
<dbReference type="GO" id="GO:0006400">
    <property type="term" value="P:tRNA modification"/>
    <property type="evidence" value="ECO:0007669"/>
    <property type="project" value="UniProtKB-UniRule"/>
</dbReference>
<dbReference type="CDD" id="cd02869">
    <property type="entry name" value="PseudoU_synth_RluA_like"/>
    <property type="match status" value="1"/>
</dbReference>
<dbReference type="SMART" id="SM00450">
    <property type="entry name" value="RHOD"/>
    <property type="match status" value="1"/>
</dbReference>
<dbReference type="KEGG" id="aagg:ETAA8_35350"/>
<dbReference type="PROSITE" id="PS50206">
    <property type="entry name" value="RHODANESE_3"/>
    <property type="match status" value="1"/>
</dbReference>
<keyword evidence="2" id="KW-0560">Oxidoreductase</keyword>
<dbReference type="InterPro" id="IPR006145">
    <property type="entry name" value="PsdUridine_synth_RsuA/RluA"/>
</dbReference>
<dbReference type="Gene3D" id="3.30.2350.10">
    <property type="entry name" value="Pseudouridine synthase"/>
    <property type="match status" value="1"/>
</dbReference>
<dbReference type="PANTHER" id="PTHR43268:SF3">
    <property type="entry name" value="RHODANESE-LIKE DOMAIN-CONTAINING PROTEIN 7-RELATED"/>
    <property type="match status" value="1"/>
</dbReference>
<evidence type="ECO:0000256" key="1">
    <source>
        <dbReference type="ARBA" id="ARBA00010876"/>
    </source>
</evidence>
<dbReference type="Pfam" id="PF00581">
    <property type="entry name" value="Rhodanese"/>
    <property type="match status" value="1"/>
</dbReference>
<keyword evidence="6" id="KW-1185">Reference proteome</keyword>
<dbReference type="InterPro" id="IPR020103">
    <property type="entry name" value="PsdUridine_synth_cat_dom_sf"/>
</dbReference>
<comment type="function">
    <text evidence="2">Catalyzes oxygen-dependent 5-hydroxyuridine (ho5U) modification at position 34 in tRNAs.</text>
</comment>
<dbReference type="InterPro" id="IPR006225">
    <property type="entry name" value="PsdUridine_synth_RluC/D"/>
</dbReference>
<comment type="similarity">
    <text evidence="1">Belongs to the pseudouridine synthase RluA family.</text>
</comment>
<evidence type="ECO:0000313" key="6">
    <source>
        <dbReference type="Proteomes" id="UP000315017"/>
    </source>
</evidence>
<dbReference type="InterPro" id="IPR036873">
    <property type="entry name" value="Rhodanese-like_dom_sf"/>
</dbReference>
<dbReference type="GO" id="GO:0003723">
    <property type="term" value="F:RNA binding"/>
    <property type="evidence" value="ECO:0007669"/>
    <property type="project" value="InterPro"/>
</dbReference>
<organism evidence="5 6">
    <name type="scientific">Anatilimnocola aggregata</name>
    <dbReference type="NCBI Taxonomy" id="2528021"/>
    <lineage>
        <taxon>Bacteria</taxon>
        <taxon>Pseudomonadati</taxon>
        <taxon>Planctomycetota</taxon>
        <taxon>Planctomycetia</taxon>
        <taxon>Pirellulales</taxon>
        <taxon>Pirellulaceae</taxon>
        <taxon>Anatilimnocola</taxon>
    </lineage>
</organism>
<dbReference type="RefSeq" id="WP_238397400.1">
    <property type="nucleotide sequence ID" value="NZ_CP036274.1"/>
</dbReference>